<evidence type="ECO:0000256" key="1">
    <source>
        <dbReference type="SAM" id="SignalP"/>
    </source>
</evidence>
<dbReference type="EMBL" id="CP019476">
    <property type="protein sequence ID" value="UQC82643.1"/>
    <property type="molecule type" value="Genomic_DNA"/>
</dbReference>
<evidence type="ECO:0000313" key="2">
    <source>
        <dbReference type="EMBL" id="UQC82643.1"/>
    </source>
</evidence>
<dbReference type="KEGG" id="clup:CLUP02_08133"/>
<gene>
    <name evidence="2" type="ORF">CLUP02_08133</name>
</gene>
<proteinExistence type="predicted"/>
<feature type="chain" id="PRO_5040203736" evidence="1">
    <location>
        <begin position="28"/>
        <end position="68"/>
    </location>
</feature>
<protein>
    <submittedName>
        <fullName evidence="2">Uncharacterized protein</fullName>
    </submittedName>
</protein>
<organism evidence="2 3">
    <name type="scientific">Colletotrichum lupini</name>
    <dbReference type="NCBI Taxonomy" id="145971"/>
    <lineage>
        <taxon>Eukaryota</taxon>
        <taxon>Fungi</taxon>
        <taxon>Dikarya</taxon>
        <taxon>Ascomycota</taxon>
        <taxon>Pezizomycotina</taxon>
        <taxon>Sordariomycetes</taxon>
        <taxon>Hypocreomycetidae</taxon>
        <taxon>Glomerellales</taxon>
        <taxon>Glomerellaceae</taxon>
        <taxon>Colletotrichum</taxon>
        <taxon>Colletotrichum acutatum species complex</taxon>
    </lineage>
</organism>
<dbReference type="AlphaFoldDB" id="A0A9Q8WGC4"/>
<dbReference type="GeneID" id="73342133"/>
<evidence type="ECO:0000313" key="3">
    <source>
        <dbReference type="Proteomes" id="UP000830671"/>
    </source>
</evidence>
<keyword evidence="3" id="KW-1185">Reference proteome</keyword>
<dbReference type="Proteomes" id="UP000830671">
    <property type="component" value="Chromosome 4"/>
</dbReference>
<name>A0A9Q8WGC4_9PEZI</name>
<keyword evidence="1" id="KW-0732">Signal</keyword>
<reference evidence="2" key="1">
    <citation type="journal article" date="2021" name="Mol. Plant Microbe Interact.">
        <title>Complete Genome Sequence of the Plant-Pathogenic Fungus Colletotrichum lupini.</title>
        <authorList>
            <person name="Baroncelli R."/>
            <person name="Pensec F."/>
            <person name="Da Lio D."/>
            <person name="Boufleur T."/>
            <person name="Vicente I."/>
            <person name="Sarrocco S."/>
            <person name="Picot A."/>
            <person name="Baraldi E."/>
            <person name="Sukno S."/>
            <person name="Thon M."/>
            <person name="Le Floch G."/>
        </authorList>
    </citation>
    <scope>NUCLEOTIDE SEQUENCE</scope>
    <source>
        <strain evidence="2">IMI 504893</strain>
    </source>
</reference>
<accession>A0A9Q8WGC4</accession>
<sequence length="68" mass="7293">MSQRRQEMARAISSVLLFVASGRLASAPPYGVVYIGEQTERTGEGMVKSTGPEVVYSAGESVSVRTEQ</sequence>
<feature type="signal peptide" evidence="1">
    <location>
        <begin position="1"/>
        <end position="27"/>
    </location>
</feature>
<dbReference type="RefSeq" id="XP_049144266.1">
    <property type="nucleotide sequence ID" value="XM_049287123.1"/>
</dbReference>